<dbReference type="Gene3D" id="2.130.10.10">
    <property type="entry name" value="YVTN repeat-like/Quinoprotein amine dehydrogenase"/>
    <property type="match status" value="1"/>
</dbReference>
<evidence type="ECO:0000256" key="4">
    <source>
        <dbReference type="ARBA" id="ARBA00022840"/>
    </source>
</evidence>
<dbReference type="GO" id="GO:0004674">
    <property type="term" value="F:protein serine/threonine kinase activity"/>
    <property type="evidence" value="ECO:0007669"/>
    <property type="project" value="TreeGrafter"/>
</dbReference>
<dbReference type="CDD" id="cd14014">
    <property type="entry name" value="STKc_PknB_like"/>
    <property type="match status" value="1"/>
</dbReference>
<keyword evidence="1" id="KW-0808">Transferase</keyword>
<organism evidence="8 9">
    <name type="scientific">Streptomyces fumanus</name>
    <dbReference type="NCBI Taxonomy" id="67302"/>
    <lineage>
        <taxon>Bacteria</taxon>
        <taxon>Bacillati</taxon>
        <taxon>Actinomycetota</taxon>
        <taxon>Actinomycetes</taxon>
        <taxon>Kitasatosporales</taxon>
        <taxon>Streptomycetaceae</taxon>
        <taxon>Streptomyces</taxon>
    </lineage>
</organism>
<dbReference type="InterPro" id="IPR000719">
    <property type="entry name" value="Prot_kinase_dom"/>
</dbReference>
<dbReference type="GO" id="GO:0005524">
    <property type="term" value="F:ATP binding"/>
    <property type="evidence" value="ECO:0007669"/>
    <property type="project" value="UniProtKB-UniRule"/>
</dbReference>
<evidence type="ECO:0000259" key="7">
    <source>
        <dbReference type="PROSITE" id="PS50011"/>
    </source>
</evidence>
<evidence type="ECO:0000256" key="6">
    <source>
        <dbReference type="SAM" id="MobiDB-lite"/>
    </source>
</evidence>
<keyword evidence="9" id="KW-1185">Reference proteome</keyword>
<dbReference type="PROSITE" id="PS00107">
    <property type="entry name" value="PROTEIN_KINASE_ATP"/>
    <property type="match status" value="1"/>
</dbReference>
<dbReference type="Gene3D" id="3.30.200.20">
    <property type="entry name" value="Phosphorylase Kinase, domain 1"/>
    <property type="match status" value="1"/>
</dbReference>
<keyword evidence="2 5" id="KW-0547">Nucleotide-binding</keyword>
<dbReference type="AlphaFoldDB" id="A0A919ADZ9"/>
<comment type="caution">
    <text evidence="8">The sequence shown here is derived from an EMBL/GenBank/DDBJ whole genome shotgun (WGS) entry which is preliminary data.</text>
</comment>
<proteinExistence type="predicted"/>
<evidence type="ECO:0000256" key="2">
    <source>
        <dbReference type="ARBA" id="ARBA00022741"/>
    </source>
</evidence>
<dbReference type="SUPFAM" id="SSF50998">
    <property type="entry name" value="Quinoprotein alcohol dehydrogenase-like"/>
    <property type="match status" value="1"/>
</dbReference>
<evidence type="ECO:0000256" key="3">
    <source>
        <dbReference type="ARBA" id="ARBA00022777"/>
    </source>
</evidence>
<dbReference type="Pfam" id="PF13360">
    <property type="entry name" value="PQQ_2"/>
    <property type="match status" value="1"/>
</dbReference>
<keyword evidence="4 5" id="KW-0067">ATP-binding</keyword>
<dbReference type="SMART" id="SM00220">
    <property type="entry name" value="S_TKc"/>
    <property type="match status" value="1"/>
</dbReference>
<feature type="compositionally biased region" description="Basic and acidic residues" evidence="6">
    <location>
        <begin position="292"/>
        <end position="302"/>
    </location>
</feature>
<gene>
    <name evidence="8" type="ORF">GCM10018772_27500</name>
</gene>
<evidence type="ECO:0000313" key="9">
    <source>
        <dbReference type="Proteomes" id="UP000630718"/>
    </source>
</evidence>
<dbReference type="PROSITE" id="PS00108">
    <property type="entry name" value="PROTEIN_KINASE_ST"/>
    <property type="match status" value="1"/>
</dbReference>
<reference evidence="8" key="1">
    <citation type="journal article" date="2014" name="Int. J. Syst. Evol. Microbiol.">
        <title>Complete genome sequence of Corynebacterium casei LMG S-19264T (=DSM 44701T), isolated from a smear-ripened cheese.</title>
        <authorList>
            <consortium name="US DOE Joint Genome Institute (JGI-PGF)"/>
            <person name="Walter F."/>
            <person name="Albersmeier A."/>
            <person name="Kalinowski J."/>
            <person name="Ruckert C."/>
        </authorList>
    </citation>
    <scope>NUCLEOTIDE SEQUENCE</scope>
    <source>
        <strain evidence="8">JCM 4477</strain>
    </source>
</reference>
<dbReference type="SUPFAM" id="SSF56112">
    <property type="entry name" value="Protein kinase-like (PK-like)"/>
    <property type="match status" value="1"/>
</dbReference>
<dbReference type="PANTHER" id="PTHR43289">
    <property type="entry name" value="MITOGEN-ACTIVATED PROTEIN KINASE KINASE KINASE 20-RELATED"/>
    <property type="match status" value="1"/>
</dbReference>
<dbReference type="InterPro" id="IPR011047">
    <property type="entry name" value="Quinoprotein_ADH-like_sf"/>
</dbReference>
<accession>A0A919ADZ9</accession>
<feature type="binding site" evidence="5">
    <location>
        <position position="44"/>
    </location>
    <ligand>
        <name>ATP</name>
        <dbReference type="ChEBI" id="CHEBI:30616"/>
    </ligand>
</feature>
<dbReference type="RefSeq" id="WP_190204500.1">
    <property type="nucleotide sequence ID" value="NZ_BNBI01000005.1"/>
</dbReference>
<protein>
    <recommendedName>
        <fullName evidence="7">Protein kinase domain-containing protein</fullName>
    </recommendedName>
</protein>
<sequence length="727" mass="76301">MLSPLLHDDPETVGRYRLLARIGSGGMGTVHLARTPGGRTVAVKVLHPRLAGDPEARTRFRLEADAARVIGGRYGAGVHDADPAAPLPWLATEYVTGPSLDEAVEAGGPLPEPAVRAIGAALAEGLGQLHRSEVVHRDLKPSNVMVTAFGPRIIDFGVARAVGDAPLTRAGSALGTPAFMSPEQAADLEHGPAGDVFALAGVLVFAASGHGPFGSGSAADLLYRVRYADPDLGGVPPALVPVLARCLDKDPARRPATGELAAALTDGTGAHGPAALLADVLPDAVLREIARRGDDVWREPPHRLPPPPPDTPPATGPAAPAVSRRKLFAMTAGAVAAGAGLAGGGVWAWLAGRDSGTGGTARGRTTAQTVKPPARLWTFAVHIPNARAEVLAAGSGVAIPAGIVLCGVNAESGEGSWQADLADGWRYAADGKKLYALRDPEEGDTLAVCEIDMTDGQPGKPLAEVPDLAGDEPRNQLLCVVKDIAYLAARAASGGSWYLLALGLGDGRVRWRTALDAARQQNEPPLLCAAVTGGRLLRFRSDSGLSSFLEVTAHDLADGTQKWSRSEPYDGPPPTRIVHDDRHFYLGADALTAVRLADGETAWRFGDLRDVGDSAGETRLYGAPEVRDGAVYCTEGDRGVVSVDALTGTLNWLEKGLKNRHLNRDEAPAVGEKYVYSLDEQGLRAVDLRTRTAVWTLPTDATVLSADTERGRLYVRQEKETFALPLD</sequence>
<dbReference type="InterPro" id="IPR011009">
    <property type="entry name" value="Kinase-like_dom_sf"/>
</dbReference>
<keyword evidence="3" id="KW-0418">Kinase</keyword>
<evidence type="ECO:0000313" key="8">
    <source>
        <dbReference type="EMBL" id="GHF01201.1"/>
    </source>
</evidence>
<dbReference type="Proteomes" id="UP000630718">
    <property type="component" value="Unassembled WGS sequence"/>
</dbReference>
<dbReference type="InterPro" id="IPR015943">
    <property type="entry name" value="WD40/YVTN_repeat-like_dom_sf"/>
</dbReference>
<feature type="domain" description="Protein kinase" evidence="7">
    <location>
        <begin position="16"/>
        <end position="274"/>
    </location>
</feature>
<feature type="compositionally biased region" description="Pro residues" evidence="6">
    <location>
        <begin position="303"/>
        <end position="315"/>
    </location>
</feature>
<dbReference type="EMBL" id="BNBI01000005">
    <property type="protein sequence ID" value="GHF01201.1"/>
    <property type="molecule type" value="Genomic_DNA"/>
</dbReference>
<evidence type="ECO:0000256" key="1">
    <source>
        <dbReference type="ARBA" id="ARBA00022679"/>
    </source>
</evidence>
<dbReference type="PANTHER" id="PTHR43289:SF34">
    <property type="entry name" value="SERINE_THREONINE-PROTEIN KINASE YBDM-RELATED"/>
    <property type="match status" value="1"/>
</dbReference>
<name>A0A919ADZ9_9ACTN</name>
<feature type="region of interest" description="Disordered" evidence="6">
    <location>
        <begin position="292"/>
        <end position="319"/>
    </location>
</feature>
<dbReference type="InterPro" id="IPR002372">
    <property type="entry name" value="PQQ_rpt_dom"/>
</dbReference>
<dbReference type="InterPro" id="IPR017441">
    <property type="entry name" value="Protein_kinase_ATP_BS"/>
</dbReference>
<evidence type="ECO:0000256" key="5">
    <source>
        <dbReference type="PROSITE-ProRule" id="PRU10141"/>
    </source>
</evidence>
<reference evidence="8" key="2">
    <citation type="submission" date="2020-09" db="EMBL/GenBank/DDBJ databases">
        <authorList>
            <person name="Sun Q."/>
            <person name="Ohkuma M."/>
        </authorList>
    </citation>
    <scope>NUCLEOTIDE SEQUENCE</scope>
    <source>
        <strain evidence="8">JCM 4477</strain>
    </source>
</reference>
<dbReference type="InterPro" id="IPR008271">
    <property type="entry name" value="Ser/Thr_kinase_AS"/>
</dbReference>
<dbReference type="PROSITE" id="PS50011">
    <property type="entry name" value="PROTEIN_KINASE_DOM"/>
    <property type="match status" value="1"/>
</dbReference>
<dbReference type="Gene3D" id="1.10.510.10">
    <property type="entry name" value="Transferase(Phosphotransferase) domain 1"/>
    <property type="match status" value="1"/>
</dbReference>
<dbReference type="Pfam" id="PF00069">
    <property type="entry name" value="Pkinase"/>
    <property type="match status" value="1"/>
</dbReference>